<keyword evidence="4 6" id="KW-1133">Transmembrane helix</keyword>
<dbReference type="PANTHER" id="PTHR34857:SF2">
    <property type="entry name" value="SLL0384 PROTEIN"/>
    <property type="match status" value="1"/>
</dbReference>
<keyword evidence="5 6" id="KW-0472">Membrane</keyword>
<dbReference type="CDD" id="cd16914">
    <property type="entry name" value="EcfT"/>
    <property type="match status" value="1"/>
</dbReference>
<evidence type="ECO:0000256" key="2">
    <source>
        <dbReference type="ARBA" id="ARBA00022475"/>
    </source>
</evidence>
<dbReference type="PANTHER" id="PTHR34857">
    <property type="entry name" value="SLL0384 PROTEIN"/>
    <property type="match status" value="1"/>
</dbReference>
<proteinExistence type="predicted"/>
<evidence type="ECO:0000256" key="3">
    <source>
        <dbReference type="ARBA" id="ARBA00022692"/>
    </source>
</evidence>
<evidence type="ECO:0000313" key="7">
    <source>
        <dbReference type="EMBL" id="ACV23416.1"/>
    </source>
</evidence>
<feature type="transmembrane region" description="Helical" evidence="6">
    <location>
        <begin position="29"/>
        <end position="57"/>
    </location>
</feature>
<comment type="subcellular location">
    <subcellularLocation>
        <location evidence="1">Membrane</location>
        <topology evidence="1">Multi-pass membrane protein</topology>
    </subcellularLocation>
</comment>
<gene>
    <name evidence="7" type="ordered locus">Shel_24080</name>
</gene>
<dbReference type="EMBL" id="CP001684">
    <property type="protein sequence ID" value="ACV23416.1"/>
    <property type="molecule type" value="Genomic_DNA"/>
</dbReference>
<keyword evidence="3 6" id="KW-0812">Transmembrane</keyword>
<dbReference type="InterPro" id="IPR003339">
    <property type="entry name" value="ABC/ECF_trnsptr_transmembrane"/>
</dbReference>
<organism evidence="7 8">
    <name type="scientific">Slackia heliotrinireducens (strain ATCC 29202 / DSM 20476 / NCTC 11029 / RHS 1)</name>
    <name type="common">Peptococcus heliotrinreducens</name>
    <dbReference type="NCBI Taxonomy" id="471855"/>
    <lineage>
        <taxon>Bacteria</taxon>
        <taxon>Bacillati</taxon>
        <taxon>Actinomycetota</taxon>
        <taxon>Coriobacteriia</taxon>
        <taxon>Eggerthellales</taxon>
        <taxon>Eggerthellaceae</taxon>
        <taxon>Slackia</taxon>
    </lineage>
</organism>
<dbReference type="GO" id="GO:0005886">
    <property type="term" value="C:plasma membrane"/>
    <property type="evidence" value="ECO:0007669"/>
    <property type="project" value="UniProtKB-ARBA"/>
</dbReference>
<evidence type="ECO:0000256" key="6">
    <source>
        <dbReference type="SAM" id="Phobius"/>
    </source>
</evidence>
<dbReference type="AlphaFoldDB" id="C7N1X5"/>
<dbReference type="Pfam" id="PF02361">
    <property type="entry name" value="CbiQ"/>
    <property type="match status" value="1"/>
</dbReference>
<sequence length="266" mass="28174">MNDALLGKYYAADSAVHNLDARIKITAMLAMMGAIFACGSYAALGVCALFIAAAFALSHVPAGQALHSIAPLMFIVVITAIINIFFEHDGAVLLQLGPIVINQGGVHLAVFMGIRLTLLLLVASLLTLTTTTIDLTDGMEALLKPFAKIGFPAHEFAMILGIALRFLPQFMTELNVIRAAQASRGAHFSANVFKDGLKGISSLMVPLFTSAFRHAETLSGAMEARCYHGGTGRTKLNPFKLRAADGLAMLLVCACIACVVALNILL</sequence>
<dbReference type="STRING" id="471855.Shel_24080"/>
<dbReference type="HOGENOM" id="CLU_056469_2_2_11"/>
<dbReference type="eggNOG" id="COG0619">
    <property type="taxonomic scope" value="Bacteria"/>
</dbReference>
<keyword evidence="8" id="KW-1185">Reference proteome</keyword>
<evidence type="ECO:0000256" key="4">
    <source>
        <dbReference type="ARBA" id="ARBA00022989"/>
    </source>
</evidence>
<feature type="transmembrane region" description="Helical" evidence="6">
    <location>
        <begin position="149"/>
        <end position="168"/>
    </location>
</feature>
<name>C7N1X5_SLAHD</name>
<evidence type="ECO:0000256" key="1">
    <source>
        <dbReference type="ARBA" id="ARBA00004141"/>
    </source>
</evidence>
<dbReference type="InterPro" id="IPR051611">
    <property type="entry name" value="ECF_transporter_component"/>
</dbReference>
<dbReference type="Proteomes" id="UP000002026">
    <property type="component" value="Chromosome"/>
</dbReference>
<protein>
    <submittedName>
        <fullName evidence="7">ABC-type cobalt transport system, permease component CbiQ</fullName>
    </submittedName>
</protein>
<evidence type="ECO:0000256" key="5">
    <source>
        <dbReference type="ARBA" id="ARBA00023136"/>
    </source>
</evidence>
<dbReference type="RefSeq" id="WP_012799516.1">
    <property type="nucleotide sequence ID" value="NC_013165.1"/>
</dbReference>
<keyword evidence="2" id="KW-1003">Cell membrane</keyword>
<accession>C7N1X5</accession>
<feature type="transmembrane region" description="Helical" evidence="6">
    <location>
        <begin position="243"/>
        <end position="265"/>
    </location>
</feature>
<evidence type="ECO:0000313" key="8">
    <source>
        <dbReference type="Proteomes" id="UP000002026"/>
    </source>
</evidence>
<reference evidence="7 8" key="1">
    <citation type="journal article" date="2009" name="Stand. Genomic Sci.">
        <title>Complete genome sequence of Slackia heliotrinireducens type strain (RHS 1).</title>
        <authorList>
            <person name="Pukall R."/>
            <person name="Lapidus A."/>
            <person name="Nolan M."/>
            <person name="Copeland A."/>
            <person name="Glavina Del Rio T."/>
            <person name="Lucas S."/>
            <person name="Chen F."/>
            <person name="Tice H."/>
            <person name="Cheng J.F."/>
            <person name="Chertkov O."/>
            <person name="Bruce D."/>
            <person name="Goodwin L."/>
            <person name="Kuske C."/>
            <person name="Brettin T."/>
            <person name="Detter J.C."/>
            <person name="Han C."/>
            <person name="Pitluck S."/>
            <person name="Pati A."/>
            <person name="Mavrommatis K."/>
            <person name="Ivanova N."/>
            <person name="Ovchinnikova G."/>
            <person name="Chen A."/>
            <person name="Palaniappan K."/>
            <person name="Schneider S."/>
            <person name="Rohde M."/>
            <person name="Chain P."/>
            <person name="D'haeseleer P."/>
            <person name="Goker M."/>
            <person name="Bristow J."/>
            <person name="Eisen J.A."/>
            <person name="Markowitz V."/>
            <person name="Kyrpides N.C."/>
            <person name="Klenk H.P."/>
            <person name="Hugenholtz P."/>
        </authorList>
    </citation>
    <scope>NUCLEOTIDE SEQUENCE [LARGE SCALE GENOMIC DNA]</scope>
    <source>
        <strain evidence="8">ATCC 29202 / DSM 20476 / NCTC 11029 / RHS 1</strain>
    </source>
</reference>
<feature type="transmembrane region" description="Helical" evidence="6">
    <location>
        <begin position="69"/>
        <end position="86"/>
    </location>
</feature>
<dbReference type="KEGG" id="shi:Shel_24080"/>
<feature type="transmembrane region" description="Helical" evidence="6">
    <location>
        <begin position="106"/>
        <end position="129"/>
    </location>
</feature>